<dbReference type="PANTHER" id="PTHR42852">
    <property type="entry name" value="THIOL:DISULFIDE INTERCHANGE PROTEIN DSBE"/>
    <property type="match status" value="1"/>
</dbReference>
<comment type="caution">
    <text evidence="3">The sequence shown here is derived from an EMBL/GenBank/DDBJ whole genome shotgun (WGS) entry which is preliminary data.</text>
</comment>
<dbReference type="Gene3D" id="3.40.30.10">
    <property type="entry name" value="Glutaredoxin"/>
    <property type="match status" value="1"/>
</dbReference>
<gene>
    <name evidence="3" type="ORF">EYH45_05505</name>
</gene>
<dbReference type="CDD" id="cd02966">
    <property type="entry name" value="TlpA_like_family"/>
    <property type="match status" value="1"/>
</dbReference>
<sequence length="191" mass="21211">MGLLKRRSLLASVIIVAIALVAGIAFIQTNQQQNTIQAETPAGIGEKKEQKSFLSIPIRTVDGEEITIGGILEEKKRPVVLYFFATWCPTCRSDLKNLKTVYNEFKEDVEVIVVGFDLSESVEEIREYAVKRGYYGLWTFTEPSGDLIASLKVTAMASKIIISPDGEVVYREGYGVVDEARWRSILSTALA</sequence>
<evidence type="ECO:0000313" key="4">
    <source>
        <dbReference type="Proteomes" id="UP000608579"/>
    </source>
</evidence>
<dbReference type="PROSITE" id="PS00194">
    <property type="entry name" value="THIOREDOXIN_1"/>
    <property type="match status" value="1"/>
</dbReference>
<evidence type="ECO:0000313" key="3">
    <source>
        <dbReference type="EMBL" id="HIQ30003.1"/>
    </source>
</evidence>
<dbReference type="PANTHER" id="PTHR42852:SF17">
    <property type="entry name" value="THIOREDOXIN-LIKE PROTEIN HI_1115"/>
    <property type="match status" value="1"/>
</dbReference>
<dbReference type="InterPro" id="IPR036249">
    <property type="entry name" value="Thioredoxin-like_sf"/>
</dbReference>
<comment type="similarity">
    <text evidence="1">Belongs to the glutaredoxin family.</text>
</comment>
<dbReference type="AlphaFoldDB" id="A0A833A4Q3"/>
<dbReference type="PROSITE" id="PS51352">
    <property type="entry name" value="THIOREDOXIN_2"/>
    <property type="match status" value="1"/>
</dbReference>
<name>A0A833A4Q3_CALS0</name>
<dbReference type="InterPro" id="IPR050553">
    <property type="entry name" value="Thioredoxin_ResA/DsbE_sf"/>
</dbReference>
<dbReference type="SUPFAM" id="SSF52833">
    <property type="entry name" value="Thioredoxin-like"/>
    <property type="match status" value="1"/>
</dbReference>
<dbReference type="EMBL" id="DQVM01000107">
    <property type="protein sequence ID" value="HIQ30003.1"/>
    <property type="molecule type" value="Genomic_DNA"/>
</dbReference>
<dbReference type="InterPro" id="IPR017937">
    <property type="entry name" value="Thioredoxin_CS"/>
</dbReference>
<accession>A0A833A4Q3</accession>
<dbReference type="Pfam" id="PF13905">
    <property type="entry name" value="Thioredoxin_8"/>
    <property type="match status" value="1"/>
</dbReference>
<evidence type="ECO:0000259" key="2">
    <source>
        <dbReference type="PROSITE" id="PS51352"/>
    </source>
</evidence>
<organism evidence="3 4">
    <name type="scientific">Caldiarchaeum subterraneum</name>
    <dbReference type="NCBI Taxonomy" id="311458"/>
    <lineage>
        <taxon>Archaea</taxon>
        <taxon>Nitrososphaerota</taxon>
        <taxon>Candidatus Caldarchaeales</taxon>
        <taxon>Candidatus Caldarchaeaceae</taxon>
        <taxon>Candidatus Caldarchaeum</taxon>
    </lineage>
</organism>
<reference evidence="3" key="1">
    <citation type="journal article" date="2020" name="ISME J.">
        <title>Gammaproteobacteria mediating utilization of methyl-, sulfur- and petroleum organic compounds in deep ocean hydrothermal plumes.</title>
        <authorList>
            <person name="Zhou Z."/>
            <person name="Liu Y."/>
            <person name="Pan J."/>
            <person name="Cron B.R."/>
            <person name="Toner B.M."/>
            <person name="Anantharaman K."/>
            <person name="Breier J.A."/>
            <person name="Dick G.J."/>
            <person name="Li M."/>
        </authorList>
    </citation>
    <scope>NUCLEOTIDE SEQUENCE</scope>
    <source>
        <strain evidence="3">SZUA-1515</strain>
    </source>
</reference>
<feature type="domain" description="Thioredoxin" evidence="2">
    <location>
        <begin position="47"/>
        <end position="191"/>
    </location>
</feature>
<dbReference type="InterPro" id="IPR013766">
    <property type="entry name" value="Thioredoxin_domain"/>
</dbReference>
<dbReference type="Proteomes" id="UP000608579">
    <property type="component" value="Unassembled WGS sequence"/>
</dbReference>
<proteinExistence type="inferred from homology"/>
<protein>
    <submittedName>
        <fullName evidence="3">TlpA family protein disulfide reductase</fullName>
    </submittedName>
</protein>
<dbReference type="InterPro" id="IPR012336">
    <property type="entry name" value="Thioredoxin-like_fold"/>
</dbReference>
<evidence type="ECO:0000256" key="1">
    <source>
        <dbReference type="ARBA" id="ARBA00007787"/>
    </source>
</evidence>